<protein>
    <submittedName>
        <fullName evidence="4">2-oxoglutaramate amidase</fullName>
        <ecNumber evidence="4">3.5.1.111</ecNumber>
    </submittedName>
    <submittedName>
        <fullName evidence="3">Hydrolase</fullName>
    </submittedName>
</protein>
<name>A0AAI8TZU6_MYCME</name>
<reference evidence="4" key="3">
    <citation type="submission" date="2023-03" db="EMBL/GenBank/DDBJ databases">
        <title>Draft genome sequence of a Mycolicibacterium mageritense strain H4_3_1 isolated from a hybrid biological-inorganic system reactor.</title>
        <authorList>
            <person name="Feng X."/>
            <person name="Kazama D."/>
            <person name="Sato K."/>
            <person name="Kobayashi H."/>
        </authorList>
    </citation>
    <scope>NUCLEOTIDE SEQUENCE</scope>
    <source>
        <strain evidence="4">H4_3_1</strain>
    </source>
</reference>
<dbReference type="Proteomes" id="UP000465622">
    <property type="component" value="Chromosome"/>
</dbReference>
<reference evidence="3" key="2">
    <citation type="submission" date="2020-02" db="EMBL/GenBank/DDBJ databases">
        <authorList>
            <person name="Matsumoto Y."/>
            <person name="Motooka D."/>
            <person name="Nakamura S."/>
        </authorList>
    </citation>
    <scope>NUCLEOTIDE SEQUENCE</scope>
    <source>
        <strain evidence="3">JCM 12375</strain>
    </source>
</reference>
<keyword evidence="5" id="KW-1185">Reference proteome</keyword>
<evidence type="ECO:0000313" key="5">
    <source>
        <dbReference type="Proteomes" id="UP000465622"/>
    </source>
</evidence>
<evidence type="ECO:0000313" key="6">
    <source>
        <dbReference type="Proteomes" id="UP001241092"/>
    </source>
</evidence>
<dbReference type="EMBL" id="AP022567">
    <property type="protein sequence ID" value="BBX37063.1"/>
    <property type="molecule type" value="Genomic_DNA"/>
</dbReference>
<keyword evidence="4" id="KW-0378">Hydrolase</keyword>
<gene>
    <name evidence="4" type="ORF">hbim_05864</name>
    <name evidence="3" type="ORF">MMAGJ_63450</name>
</gene>
<evidence type="ECO:0000313" key="3">
    <source>
        <dbReference type="EMBL" id="BBX37063.1"/>
    </source>
</evidence>
<dbReference type="PANTHER" id="PTHR23088">
    <property type="entry name" value="NITRILASE-RELATED"/>
    <property type="match status" value="1"/>
</dbReference>
<evidence type="ECO:0000256" key="1">
    <source>
        <dbReference type="ARBA" id="ARBA00010613"/>
    </source>
</evidence>
<accession>A0AAI8TZU6</accession>
<dbReference type="PROSITE" id="PS50263">
    <property type="entry name" value="CN_HYDROLASE"/>
    <property type="match status" value="1"/>
</dbReference>
<dbReference type="RefSeq" id="WP_051579275.1">
    <property type="nucleotide sequence ID" value="NZ_AP022567.1"/>
</dbReference>
<dbReference type="PANTHER" id="PTHR23088:SF27">
    <property type="entry name" value="DEAMINATED GLUTATHIONE AMIDASE"/>
    <property type="match status" value="1"/>
</dbReference>
<dbReference type="CDD" id="cd07197">
    <property type="entry name" value="nitrilase"/>
    <property type="match status" value="1"/>
</dbReference>
<evidence type="ECO:0000259" key="2">
    <source>
        <dbReference type="PROSITE" id="PS50263"/>
    </source>
</evidence>
<dbReference type="InterPro" id="IPR003010">
    <property type="entry name" value="C-N_Hydrolase"/>
</dbReference>
<dbReference type="SUPFAM" id="SSF56317">
    <property type="entry name" value="Carbon-nitrogen hydrolase"/>
    <property type="match status" value="1"/>
</dbReference>
<dbReference type="Pfam" id="PF00795">
    <property type="entry name" value="CN_hydrolase"/>
    <property type="match status" value="1"/>
</dbReference>
<dbReference type="EC" id="3.5.1.111" evidence="4"/>
<dbReference type="Gene3D" id="3.60.110.10">
    <property type="entry name" value="Carbon-nitrogen hydrolase"/>
    <property type="match status" value="1"/>
</dbReference>
<sequence length="271" mass="28836">MSGTWTVGIAQWLPQCDEPEKNLRDALRFVDELAGRGCELVVLPELWPCGYDPATLARDAGAAAERLDGPRGRALSAAAQAAGVWLFAGTVPERDGASLYNTAVVYGPDGALTAAHRKVHLYTPLGEDAVFGAGDEPTVVEIDGVGAVGLSVCFDGDHPAYARRLRDLGARIVIEPAAYETPAETWWDVLYPANALVNGQWWVMANQCGGELLGKSKVIAPDATTVAQAGRVGQTSEPELLVVTVDFERGIRDADRTASALWADQSTPTHI</sequence>
<dbReference type="AlphaFoldDB" id="A0AAI8TZU6"/>
<organism evidence="4 6">
    <name type="scientific">Mycolicibacterium mageritense</name>
    <name type="common">Mycobacterium mageritense</name>
    <dbReference type="NCBI Taxonomy" id="53462"/>
    <lineage>
        <taxon>Bacteria</taxon>
        <taxon>Bacillati</taxon>
        <taxon>Actinomycetota</taxon>
        <taxon>Actinomycetes</taxon>
        <taxon>Mycobacteriales</taxon>
        <taxon>Mycobacteriaceae</taxon>
        <taxon>Mycolicibacterium</taxon>
    </lineage>
</organism>
<dbReference type="EMBL" id="AP027452">
    <property type="protein sequence ID" value="BDY31906.1"/>
    <property type="molecule type" value="Genomic_DNA"/>
</dbReference>
<dbReference type="InterPro" id="IPR036526">
    <property type="entry name" value="C-N_Hydrolase_sf"/>
</dbReference>
<dbReference type="Proteomes" id="UP001241092">
    <property type="component" value="Chromosome"/>
</dbReference>
<evidence type="ECO:0000313" key="4">
    <source>
        <dbReference type="EMBL" id="BDY31906.1"/>
    </source>
</evidence>
<dbReference type="GO" id="GO:0106008">
    <property type="term" value="F:2-oxoglutaramate amidase activity"/>
    <property type="evidence" value="ECO:0007669"/>
    <property type="project" value="UniProtKB-EC"/>
</dbReference>
<proteinExistence type="inferred from homology"/>
<reference evidence="3 5" key="1">
    <citation type="journal article" date="2019" name="Emerg. Microbes Infect.">
        <title>Comprehensive subspecies identification of 175 nontuberculous mycobacteria species based on 7547 genomic profiles.</title>
        <authorList>
            <person name="Matsumoto Y."/>
            <person name="Kinjo T."/>
            <person name="Motooka D."/>
            <person name="Nabeya D."/>
            <person name="Jung N."/>
            <person name="Uechi K."/>
            <person name="Horii T."/>
            <person name="Iida T."/>
            <person name="Fujita J."/>
            <person name="Nakamura S."/>
        </authorList>
    </citation>
    <scope>NUCLEOTIDE SEQUENCE [LARGE SCALE GENOMIC DNA]</scope>
    <source>
        <strain evidence="3 5">JCM 12375</strain>
    </source>
</reference>
<comment type="similarity">
    <text evidence="1">Belongs to the carbon-nitrogen hydrolase superfamily. NIT1/NIT2 family.</text>
</comment>
<feature type="domain" description="CN hydrolase" evidence="2">
    <location>
        <begin position="5"/>
        <end position="247"/>
    </location>
</feature>